<dbReference type="RefSeq" id="WP_072485553.1">
    <property type="nucleotide sequence ID" value="NZ_CP108276.1"/>
</dbReference>
<name>A0A1K2AGI1_STRAR</name>
<dbReference type="Proteomes" id="UP000181909">
    <property type="component" value="Unassembled WGS sequence"/>
</dbReference>
<evidence type="ECO:0000313" key="3">
    <source>
        <dbReference type="Proteomes" id="UP000181909"/>
    </source>
</evidence>
<evidence type="ECO:0008006" key="4">
    <source>
        <dbReference type="Google" id="ProtNLM"/>
    </source>
</evidence>
<dbReference type="STRING" id="1893.SAMN02787144_100742"/>
<evidence type="ECO:0000256" key="1">
    <source>
        <dbReference type="SAM" id="MobiDB-lite"/>
    </source>
</evidence>
<reference evidence="2 3" key="1">
    <citation type="submission" date="2016-11" db="EMBL/GenBank/DDBJ databases">
        <authorList>
            <person name="Jaros S."/>
            <person name="Januszkiewicz K."/>
            <person name="Wedrychowicz H."/>
        </authorList>
    </citation>
    <scope>NUCLEOTIDE SEQUENCE [LARGE SCALE GENOMIC DNA]</scope>
    <source>
        <strain evidence="2 3">OK807</strain>
    </source>
</reference>
<gene>
    <name evidence="2" type="ORF">SAMN02787144_100742</name>
</gene>
<dbReference type="OrthoDB" id="3874172at2"/>
<proteinExistence type="predicted"/>
<protein>
    <recommendedName>
        <fullName evidence="4">HEAT repeat-containing protein</fullName>
    </recommendedName>
</protein>
<organism evidence="2 3">
    <name type="scientific">Streptomyces atratus</name>
    <dbReference type="NCBI Taxonomy" id="1893"/>
    <lineage>
        <taxon>Bacteria</taxon>
        <taxon>Bacillati</taxon>
        <taxon>Actinomycetota</taxon>
        <taxon>Actinomycetes</taxon>
        <taxon>Kitasatosporales</taxon>
        <taxon>Streptomycetaceae</taxon>
        <taxon>Streptomyces</taxon>
    </lineage>
</organism>
<dbReference type="InterPro" id="IPR016024">
    <property type="entry name" value="ARM-type_fold"/>
</dbReference>
<dbReference type="AlphaFoldDB" id="A0A1K2AGI1"/>
<accession>A0A1K2AGI1</accession>
<feature type="region of interest" description="Disordered" evidence="1">
    <location>
        <begin position="1"/>
        <end position="43"/>
    </location>
</feature>
<dbReference type="InterPro" id="IPR011989">
    <property type="entry name" value="ARM-like"/>
</dbReference>
<dbReference type="Gene3D" id="1.25.10.10">
    <property type="entry name" value="Leucine-rich Repeat Variant"/>
    <property type="match status" value="1"/>
</dbReference>
<dbReference type="SUPFAM" id="SSF48371">
    <property type="entry name" value="ARM repeat"/>
    <property type="match status" value="1"/>
</dbReference>
<sequence>MSSEEQPHGSQPPAGGDQSSEAPDGRQADGETTEETDQPQPAWAARRDLENHTPRTMGFGDGAQVGGGVFGGTNHGIGGGTFYGDILLDRTEIIYQFGASSALHASGEISQSTLEELSACFVPACADFEALVDRLREEHVLVVSGPYFAGRRTAALMLLHRLRADPVQAIGRDTTPGQLTAGLGGGETRDGRTTGHVLCDLITEPGRPLREADLLAARKELGEDAYLVITVGPTALLEDVPVVSWQAPPPGDVLAAHLGVLVGEDRVLELLSLPAVTAFLERSHQPREAAEFARLLARYETGEADATKLGAFSLVALENQVQEWFEDDGTVLHLRDKAFLVALAAFDEGPYALTAELSDLLYVFLHEIENGMRSATVPVFGTHIGKRLQLARARRFEAEEPTEWGPVRQVKAAYRDERAPLVLLREIWTGHPSARPALVHWLQRLAGDGRPFVRTRAASTVAVLAHTDLPSAMALVIEPWASSHLYRHRLVAVNALTLTHVLGTPNVPRILDAWCESDESPLRWVAIRAHGLIGPERPLETLAALRAAARHQAGQPESDADLSGQLAESVELLLLSSAGDDVLAGLLKTLHDDRPATELALGGFISACRRSEQDERHGQPRVLSWYARASEARTPAATGIVELWRTALGSRGHTRDALDVLRRWVLSADHDPGTEWALAALLPSLATTSSEHQRLSHLLRTMPGEDGTDPPPVAGRLLAVLPHP</sequence>
<dbReference type="EMBL" id="FPJO01000007">
    <property type="protein sequence ID" value="SFX85534.1"/>
    <property type="molecule type" value="Genomic_DNA"/>
</dbReference>
<evidence type="ECO:0000313" key="2">
    <source>
        <dbReference type="EMBL" id="SFX85534.1"/>
    </source>
</evidence>